<dbReference type="EMBL" id="JAUHLI010000006">
    <property type="protein sequence ID" value="MEE2001244.1"/>
    <property type="molecule type" value="Genomic_DNA"/>
</dbReference>
<protein>
    <submittedName>
        <fullName evidence="3">H-NS histone family protein</fullName>
    </submittedName>
</protein>
<evidence type="ECO:0000313" key="4">
    <source>
        <dbReference type="Proteomes" id="UP001336314"/>
    </source>
</evidence>
<dbReference type="Pfam" id="PF22470">
    <property type="entry name" value="Histone_HNS_N"/>
    <property type="match status" value="1"/>
</dbReference>
<dbReference type="Proteomes" id="UP001336314">
    <property type="component" value="Unassembled WGS sequence"/>
</dbReference>
<keyword evidence="1" id="KW-0175">Coiled coil</keyword>
<organism evidence="3 4">
    <name type="scientific">Alkalimonas cellulosilytica</name>
    <dbReference type="NCBI Taxonomy" id="3058395"/>
    <lineage>
        <taxon>Bacteria</taxon>
        <taxon>Pseudomonadati</taxon>
        <taxon>Pseudomonadota</taxon>
        <taxon>Gammaproteobacteria</taxon>
        <taxon>Alkalimonas</taxon>
    </lineage>
</organism>
<proteinExistence type="predicted"/>
<comment type="caution">
    <text evidence="3">The sequence shown here is derived from an EMBL/GenBank/DDBJ whole genome shotgun (WGS) entry which is preliminary data.</text>
</comment>
<reference evidence="3 4" key="1">
    <citation type="submission" date="2023-07" db="EMBL/GenBank/DDBJ databases">
        <title>Alkalimonas sp., MEB108 novel, alkaliphilic bacterium isolated from Lonar Lake, India.</title>
        <authorList>
            <person name="Joshi A."/>
            <person name="Thite S."/>
        </authorList>
    </citation>
    <scope>NUCLEOTIDE SEQUENCE [LARGE SCALE GENOMIC DNA]</scope>
    <source>
        <strain evidence="3 4">MEB108</strain>
    </source>
</reference>
<dbReference type="InterPro" id="IPR054180">
    <property type="entry name" value="H-NS-like_N"/>
</dbReference>
<sequence length="173" mass="19812">MSLLVNKKELKKAAEELSVIKLQDVIRQLNDVLEERQREAETIEELKALAKQKGFSLQQLGFQVQHELVSTEVVAPADKRPVKPKLKTINKEKQYFYVEAGKLQLLKTHTMKQGLRDRGIDILAYSDVNKKHQKEVQALLADAEKQAIENFNAKVQVWNDWAKAHGAELLTTR</sequence>
<keyword evidence="4" id="KW-1185">Reference proteome</keyword>
<evidence type="ECO:0000259" key="2">
    <source>
        <dbReference type="Pfam" id="PF22470"/>
    </source>
</evidence>
<feature type="coiled-coil region" evidence="1">
    <location>
        <begin position="19"/>
        <end position="53"/>
    </location>
</feature>
<gene>
    <name evidence="3" type="ORF">QWY20_07250</name>
</gene>
<name>A0ABU7J433_9GAMM</name>
<feature type="domain" description="DNA-binding protein H-NS-like N-terminal" evidence="2">
    <location>
        <begin position="3"/>
        <end position="60"/>
    </location>
</feature>
<accession>A0ABU7J433</accession>
<dbReference type="RefSeq" id="WP_330128348.1">
    <property type="nucleotide sequence ID" value="NZ_JAUHLI010000006.1"/>
</dbReference>
<evidence type="ECO:0000313" key="3">
    <source>
        <dbReference type="EMBL" id="MEE2001244.1"/>
    </source>
</evidence>
<evidence type="ECO:0000256" key="1">
    <source>
        <dbReference type="SAM" id="Coils"/>
    </source>
</evidence>